<dbReference type="SUPFAM" id="SSF88946">
    <property type="entry name" value="Sigma2 domain of RNA polymerase sigma factors"/>
    <property type="match status" value="1"/>
</dbReference>
<comment type="caution">
    <text evidence="1">The sequence shown here is derived from an EMBL/GenBank/DDBJ whole genome shotgun (WGS) entry which is preliminary data.</text>
</comment>
<dbReference type="RefSeq" id="WP_300984107.1">
    <property type="nucleotide sequence ID" value="NZ_CP129238.1"/>
</dbReference>
<reference evidence="1 2" key="1">
    <citation type="submission" date="2023-06" db="EMBL/GenBank/DDBJ databases">
        <title>Novel species in genus Planococcus.</title>
        <authorList>
            <person name="Ning S."/>
        </authorList>
    </citation>
    <scope>NUCLEOTIDE SEQUENCE [LARGE SCALE GENOMIC DNA]</scope>
    <source>
        <strain evidence="1 2">N064</strain>
    </source>
</reference>
<protein>
    <recommendedName>
        <fullName evidence="3">RNA polymerase sigma-70 region 2 domain-containing protein</fullName>
    </recommendedName>
</protein>
<dbReference type="InterPro" id="IPR013325">
    <property type="entry name" value="RNA_pol_sigma_r2"/>
</dbReference>
<evidence type="ECO:0008006" key="3">
    <source>
        <dbReference type="Google" id="ProtNLM"/>
    </source>
</evidence>
<gene>
    <name evidence="1" type="ORF">QWY15_05340</name>
</gene>
<accession>A0ABT8MP95</accession>
<evidence type="ECO:0000313" key="2">
    <source>
        <dbReference type="Proteomes" id="UP001172054"/>
    </source>
</evidence>
<dbReference type="EMBL" id="JAUJWW010000002">
    <property type="protein sequence ID" value="MDN7226717.1"/>
    <property type="molecule type" value="Genomic_DNA"/>
</dbReference>
<organism evidence="1 2">
    <name type="scientific">Planococcus liqunii</name>
    <dbReference type="NCBI Taxonomy" id="3058394"/>
    <lineage>
        <taxon>Bacteria</taxon>
        <taxon>Bacillati</taxon>
        <taxon>Bacillota</taxon>
        <taxon>Bacilli</taxon>
        <taxon>Bacillales</taxon>
        <taxon>Caryophanaceae</taxon>
        <taxon>Planococcus</taxon>
    </lineage>
</organism>
<dbReference type="Gene3D" id="1.10.1740.10">
    <property type="match status" value="1"/>
</dbReference>
<keyword evidence="2" id="KW-1185">Reference proteome</keyword>
<evidence type="ECO:0000313" key="1">
    <source>
        <dbReference type="EMBL" id="MDN7226717.1"/>
    </source>
</evidence>
<name>A0ABT8MP95_9BACL</name>
<proteinExistence type="predicted"/>
<dbReference type="Proteomes" id="UP001172054">
    <property type="component" value="Unassembled WGS sequence"/>
</dbReference>
<sequence length="88" mass="10381">MTTNQELRTIHMTKDKASFEAFYDKYEYFLFNIAYKLTGNKNHSEVLLTKVFKRIIEHPSDLFEASNKNPSFTLFELTVQVHKENCQG</sequence>